<evidence type="ECO:0000256" key="2">
    <source>
        <dbReference type="ARBA" id="ARBA00022729"/>
    </source>
</evidence>
<dbReference type="InterPro" id="IPR051692">
    <property type="entry name" value="OMP-like"/>
</dbReference>
<dbReference type="Pfam" id="PF13505">
    <property type="entry name" value="OMP_b-brl"/>
    <property type="match status" value="1"/>
</dbReference>
<dbReference type="Proteomes" id="UP001595704">
    <property type="component" value="Unassembled WGS sequence"/>
</dbReference>
<dbReference type="InterPro" id="IPR011250">
    <property type="entry name" value="OMP/PagP_B-barrel"/>
</dbReference>
<gene>
    <name evidence="8" type="ORF">ACFONL_09705</name>
</gene>
<evidence type="ECO:0000256" key="6">
    <source>
        <dbReference type="SAM" id="SignalP"/>
    </source>
</evidence>
<evidence type="ECO:0000259" key="7">
    <source>
        <dbReference type="Pfam" id="PF13505"/>
    </source>
</evidence>
<accession>A0ABV7UHW0</accession>
<organism evidence="8 9">
    <name type="scientific">Camelimonas fluminis</name>
    <dbReference type="NCBI Taxonomy" id="1576911"/>
    <lineage>
        <taxon>Bacteria</taxon>
        <taxon>Pseudomonadati</taxon>
        <taxon>Pseudomonadota</taxon>
        <taxon>Alphaproteobacteria</taxon>
        <taxon>Hyphomicrobiales</taxon>
        <taxon>Chelatococcaceae</taxon>
        <taxon>Camelimonas</taxon>
    </lineage>
</organism>
<proteinExistence type="inferred from homology"/>
<dbReference type="PANTHER" id="PTHR34001:SF3">
    <property type="entry name" value="BLL7405 PROTEIN"/>
    <property type="match status" value="1"/>
</dbReference>
<keyword evidence="2 6" id="KW-0732">Signal</keyword>
<sequence>MKLFLASVAAASLAVSSAVAADLPTRKVAPVAPMIAPVFTWTGFYAGVNGGYGFGDSKLKDVTFGADARDGFDAWASREEKFAKWADKRSDGFTGGAQVGYNYQMGSVVLGVEADFSYANLSAKRSGVNAEKETAPGWRSGNSVMAGSTLNWFGTVRPRIGLVATGRMMVFATAGLAYGNVRNTVQFTDTLNGQVDGNYVGKQSKIRAGWTIGAGAEYALTDSVVLKGEYGYVDLGASNNKTSMKHNDPRYVSARDDLGFHFVRAGLNYRF</sequence>
<keyword evidence="9" id="KW-1185">Reference proteome</keyword>
<evidence type="ECO:0000256" key="1">
    <source>
        <dbReference type="ARBA" id="ARBA00004442"/>
    </source>
</evidence>
<dbReference type="Gene3D" id="2.40.160.20">
    <property type="match status" value="1"/>
</dbReference>
<comment type="similarity">
    <text evidence="5">Belongs to the Omp25/RopB family.</text>
</comment>
<name>A0ABV7UHW0_9HYPH</name>
<comment type="caution">
    <text evidence="8">The sequence shown here is derived from an EMBL/GenBank/DDBJ whole genome shotgun (WGS) entry which is preliminary data.</text>
</comment>
<evidence type="ECO:0000256" key="5">
    <source>
        <dbReference type="ARBA" id="ARBA00038306"/>
    </source>
</evidence>
<keyword evidence="3" id="KW-0472">Membrane</keyword>
<dbReference type="PANTHER" id="PTHR34001">
    <property type="entry name" value="BLL7405 PROTEIN"/>
    <property type="match status" value="1"/>
</dbReference>
<dbReference type="EMBL" id="JBHRYC010000040">
    <property type="protein sequence ID" value="MFC3637649.1"/>
    <property type="molecule type" value="Genomic_DNA"/>
</dbReference>
<keyword evidence="4" id="KW-0998">Cell outer membrane</keyword>
<evidence type="ECO:0000313" key="8">
    <source>
        <dbReference type="EMBL" id="MFC3637649.1"/>
    </source>
</evidence>
<dbReference type="SUPFAM" id="SSF56925">
    <property type="entry name" value="OMPA-like"/>
    <property type="match status" value="1"/>
</dbReference>
<reference evidence="9" key="1">
    <citation type="journal article" date="2019" name="Int. J. Syst. Evol. Microbiol.">
        <title>The Global Catalogue of Microorganisms (GCM) 10K type strain sequencing project: providing services to taxonomists for standard genome sequencing and annotation.</title>
        <authorList>
            <consortium name="The Broad Institute Genomics Platform"/>
            <consortium name="The Broad Institute Genome Sequencing Center for Infectious Disease"/>
            <person name="Wu L."/>
            <person name="Ma J."/>
        </authorList>
    </citation>
    <scope>NUCLEOTIDE SEQUENCE [LARGE SCALE GENOMIC DNA]</scope>
    <source>
        <strain evidence="9">KCTC 42282</strain>
    </source>
</reference>
<evidence type="ECO:0000256" key="4">
    <source>
        <dbReference type="ARBA" id="ARBA00023237"/>
    </source>
</evidence>
<dbReference type="RefSeq" id="WP_191320974.1">
    <property type="nucleotide sequence ID" value="NZ_BNCG01000033.1"/>
</dbReference>
<dbReference type="InterPro" id="IPR027385">
    <property type="entry name" value="Beta-barrel_OMP"/>
</dbReference>
<protein>
    <submittedName>
        <fullName evidence="8">Outer membrane protein</fullName>
    </submittedName>
</protein>
<feature type="domain" description="Outer membrane protein beta-barrel" evidence="7">
    <location>
        <begin position="21"/>
        <end position="271"/>
    </location>
</feature>
<evidence type="ECO:0000256" key="3">
    <source>
        <dbReference type="ARBA" id="ARBA00023136"/>
    </source>
</evidence>
<feature type="signal peptide" evidence="6">
    <location>
        <begin position="1"/>
        <end position="20"/>
    </location>
</feature>
<feature type="chain" id="PRO_5047460152" evidence="6">
    <location>
        <begin position="21"/>
        <end position="271"/>
    </location>
</feature>
<comment type="subcellular location">
    <subcellularLocation>
        <location evidence="1">Cell outer membrane</location>
    </subcellularLocation>
</comment>
<evidence type="ECO:0000313" key="9">
    <source>
        <dbReference type="Proteomes" id="UP001595704"/>
    </source>
</evidence>